<protein>
    <recommendedName>
        <fullName evidence="12">Very-long-chain 3-oxoacyl-CoA reductase</fullName>
        <ecNumber evidence="12">1.1.1.330</ecNumber>
    </recommendedName>
    <alternativeName>
        <fullName evidence="12">3-ketoacyl-CoA reductase</fullName>
        <shortName evidence="12">3-ketoreductase</shortName>
        <shortName evidence="12">KAR</shortName>
    </alternativeName>
    <alternativeName>
        <fullName evidence="12">Microsomal beta-keto-reductase</fullName>
    </alternativeName>
</protein>
<dbReference type="UniPathway" id="UPA00094"/>
<dbReference type="InterPro" id="IPR002347">
    <property type="entry name" value="SDR_fam"/>
</dbReference>
<keyword evidence="16" id="KW-1185">Reference proteome</keyword>
<dbReference type="InterPro" id="IPR020904">
    <property type="entry name" value="Sc_DH/Rdtase_CS"/>
</dbReference>
<evidence type="ECO:0000256" key="1">
    <source>
        <dbReference type="ARBA" id="ARBA00005194"/>
    </source>
</evidence>
<feature type="active site" description="Proton acceptor" evidence="12">
    <location>
        <position position="221"/>
    </location>
</feature>
<evidence type="ECO:0000313" key="15">
    <source>
        <dbReference type="EMBL" id="KAF5316860.1"/>
    </source>
</evidence>
<dbReference type="PROSITE" id="PS00061">
    <property type="entry name" value="ADH_SHORT"/>
    <property type="match status" value="1"/>
</dbReference>
<keyword evidence="8 12" id="KW-0560">Oxidoreductase</keyword>
<proteinExistence type="inferred from homology"/>
<keyword evidence="3 12" id="KW-0812">Transmembrane</keyword>
<keyword evidence="10 12" id="KW-0472">Membrane</keyword>
<dbReference type="EMBL" id="JAACJK010000219">
    <property type="protein sequence ID" value="KAF5316860.1"/>
    <property type="molecule type" value="Genomic_DNA"/>
</dbReference>
<evidence type="ECO:0000256" key="12">
    <source>
        <dbReference type="HAMAP-Rule" id="MF_03107"/>
    </source>
</evidence>
<evidence type="ECO:0000256" key="7">
    <source>
        <dbReference type="ARBA" id="ARBA00022989"/>
    </source>
</evidence>
<dbReference type="SUPFAM" id="SSF51735">
    <property type="entry name" value="NAD(P)-binding Rossmann-fold domains"/>
    <property type="match status" value="1"/>
</dbReference>
<dbReference type="GO" id="GO:0005789">
    <property type="term" value="C:endoplasmic reticulum membrane"/>
    <property type="evidence" value="ECO:0007669"/>
    <property type="project" value="UniProtKB-SubCell"/>
</dbReference>
<dbReference type="PRINTS" id="PR00081">
    <property type="entry name" value="GDHRDH"/>
</dbReference>
<dbReference type="OrthoDB" id="5545019at2759"/>
<keyword evidence="2 12" id="KW-0444">Lipid biosynthesis</keyword>
<feature type="transmembrane region" description="Helical" evidence="14">
    <location>
        <begin position="300"/>
        <end position="323"/>
    </location>
</feature>
<keyword evidence="11 12" id="KW-0275">Fatty acid biosynthesis</keyword>
<evidence type="ECO:0000256" key="11">
    <source>
        <dbReference type="ARBA" id="ARBA00023160"/>
    </source>
</evidence>
<evidence type="ECO:0000256" key="6">
    <source>
        <dbReference type="ARBA" id="ARBA00022857"/>
    </source>
</evidence>
<evidence type="ECO:0000256" key="5">
    <source>
        <dbReference type="ARBA" id="ARBA00022832"/>
    </source>
</evidence>
<dbReference type="GO" id="GO:0141040">
    <property type="term" value="F:very-long-chain 3-oxoacyl-CoA reductase activity"/>
    <property type="evidence" value="ECO:0007669"/>
    <property type="project" value="UniProtKB-EC"/>
</dbReference>
<accession>A0A8H5B5D3</accession>
<dbReference type="Pfam" id="PF00106">
    <property type="entry name" value="adh_short"/>
    <property type="match status" value="1"/>
</dbReference>
<feature type="binding site" evidence="12">
    <location>
        <position position="208"/>
    </location>
    <ligand>
        <name>substrate</name>
    </ligand>
</feature>
<comment type="catalytic activity">
    <reaction evidence="12">
        <text>a very-long-chain (3R)-3-hydroxyacyl-CoA + NADP(+) = a very-long-chain 3-oxoacyl-CoA + NADPH + H(+)</text>
        <dbReference type="Rhea" id="RHEA:48680"/>
        <dbReference type="ChEBI" id="CHEBI:15378"/>
        <dbReference type="ChEBI" id="CHEBI:57783"/>
        <dbReference type="ChEBI" id="CHEBI:58349"/>
        <dbReference type="ChEBI" id="CHEBI:85440"/>
        <dbReference type="ChEBI" id="CHEBI:90725"/>
        <dbReference type="EC" id="1.1.1.330"/>
    </reaction>
</comment>
<dbReference type="PANTHER" id="PTHR43086:SF2">
    <property type="entry name" value="HYDROXYSTEROID DEHYDROGENASE-LIKE PROTEIN 1"/>
    <property type="match status" value="1"/>
</dbReference>
<comment type="function">
    <text evidence="12">Component of the microsomal membrane bound fatty acid elongation system, which produces the 26-carbon very long-chain fatty acids (VLCFA) from palmitate. Catalyzes the reduction of the 3-ketoacyl-CoA intermediate that is formed in each cycle of fatty acid elongation. VLCFAs serve as precursors for ceramide and sphingolipids.</text>
</comment>
<feature type="transmembrane region" description="Helical" evidence="14">
    <location>
        <begin position="202"/>
        <end position="223"/>
    </location>
</feature>
<name>A0A8H5B5D3_9AGAR</name>
<keyword evidence="5 12" id="KW-0276">Fatty acid metabolism</keyword>
<comment type="caution">
    <text evidence="15">The sequence shown here is derived from an EMBL/GenBank/DDBJ whole genome shotgun (WGS) entry which is preliminary data.</text>
</comment>
<dbReference type="AlphaFoldDB" id="A0A8H5B5D3"/>
<comment type="subcellular location">
    <subcellularLocation>
        <location evidence="12">Endoplasmic reticulum membrane</location>
        <topology evidence="12">Single-pass membrane protein</topology>
    </subcellularLocation>
</comment>
<dbReference type="GO" id="GO:0030497">
    <property type="term" value="P:fatty acid elongation"/>
    <property type="evidence" value="ECO:0007669"/>
    <property type="project" value="UniProtKB-UniRule"/>
</dbReference>
<dbReference type="GO" id="GO:0045703">
    <property type="term" value="F:ketoreductase activity"/>
    <property type="evidence" value="ECO:0007669"/>
    <property type="project" value="UniProtKB-UniRule"/>
</dbReference>
<dbReference type="InterPro" id="IPR036291">
    <property type="entry name" value="NAD(P)-bd_dom_sf"/>
</dbReference>
<keyword evidence="9 12" id="KW-0443">Lipid metabolism</keyword>
<dbReference type="FunFam" id="3.40.50.720:FF:000137">
    <property type="entry name" value="Hydroxysteroid (17-beta) dehydrogenase 3"/>
    <property type="match status" value="1"/>
</dbReference>
<evidence type="ECO:0000256" key="3">
    <source>
        <dbReference type="ARBA" id="ARBA00022692"/>
    </source>
</evidence>
<feature type="transmembrane region" description="Helical" evidence="14">
    <location>
        <begin position="26"/>
        <end position="44"/>
    </location>
</feature>
<evidence type="ECO:0000256" key="2">
    <source>
        <dbReference type="ARBA" id="ARBA00022516"/>
    </source>
</evidence>
<dbReference type="InterPro" id="IPR027533">
    <property type="entry name" value="3_ketoreductase_fungal"/>
</dbReference>
<comment type="pathway">
    <text evidence="1">Lipid metabolism; fatty acid biosynthesis.</text>
</comment>
<dbReference type="CDD" id="cd05356">
    <property type="entry name" value="17beta-HSD1_like_SDR_c"/>
    <property type="match status" value="1"/>
</dbReference>
<dbReference type="Proteomes" id="UP000541558">
    <property type="component" value="Unassembled WGS sequence"/>
</dbReference>
<evidence type="ECO:0000256" key="8">
    <source>
        <dbReference type="ARBA" id="ARBA00023002"/>
    </source>
</evidence>
<sequence length="345" mass="37304">MSHLVKALDLASVKECLQGLLRQQPAFATVLLALGSFSVIRFVYQTLSVLLQTFVLPGTSLKKFGAKKGAWAVVTGATDGIGKEFAGQLAKAGFNVLLVARNTALLSSVGEEIQQKYKVQTQSHSVDFAKSGDAEYEAFEKAVAGLDVGVLVNNVGKSHSMPVNFVDTPQDELKDIPAINVDATIRVTHAILPGMVQRKRGLILNVGSFAGAFGSPMLAVYSATKAFLSTFSDALGAEVKKDGIIVEHLNTYFVVSKLSKIRRPTALIPTPAPFVRSVLSKVGLNCGAAYSGRPNTSTPYWSHALLDYGMTLIGMPTVFIRYTHNLHKDIRRRALRKKEREAKAL</sequence>
<dbReference type="PANTHER" id="PTHR43086">
    <property type="entry name" value="VERY-LONG-CHAIN 3-OXOOACYL-COA REDUCTASE"/>
    <property type="match status" value="1"/>
</dbReference>
<evidence type="ECO:0000256" key="10">
    <source>
        <dbReference type="ARBA" id="ARBA00023136"/>
    </source>
</evidence>
<organism evidence="15 16">
    <name type="scientific">Ephemerocybe angulata</name>
    <dbReference type="NCBI Taxonomy" id="980116"/>
    <lineage>
        <taxon>Eukaryota</taxon>
        <taxon>Fungi</taxon>
        <taxon>Dikarya</taxon>
        <taxon>Basidiomycota</taxon>
        <taxon>Agaricomycotina</taxon>
        <taxon>Agaricomycetes</taxon>
        <taxon>Agaricomycetidae</taxon>
        <taxon>Agaricales</taxon>
        <taxon>Agaricineae</taxon>
        <taxon>Psathyrellaceae</taxon>
        <taxon>Ephemerocybe</taxon>
    </lineage>
</organism>
<keyword evidence="6 12" id="KW-0521">NADP</keyword>
<keyword evidence="4 12" id="KW-0256">Endoplasmic reticulum</keyword>
<dbReference type="EC" id="1.1.1.330" evidence="12"/>
<evidence type="ECO:0000313" key="16">
    <source>
        <dbReference type="Proteomes" id="UP000541558"/>
    </source>
</evidence>
<dbReference type="HAMAP" id="MF_03107">
    <property type="entry name" value="3_ketoreductase"/>
    <property type="match status" value="1"/>
</dbReference>
<keyword evidence="7 12" id="KW-1133">Transmembrane helix</keyword>
<gene>
    <name evidence="15" type="ORF">D9611_004045</name>
</gene>
<reference evidence="15 16" key="1">
    <citation type="journal article" date="2020" name="ISME J.">
        <title>Uncovering the hidden diversity of litter-decomposition mechanisms in mushroom-forming fungi.</title>
        <authorList>
            <person name="Floudas D."/>
            <person name="Bentzer J."/>
            <person name="Ahren D."/>
            <person name="Johansson T."/>
            <person name="Persson P."/>
            <person name="Tunlid A."/>
        </authorList>
    </citation>
    <scope>NUCLEOTIDE SEQUENCE [LARGE SCALE GENOMIC DNA]</scope>
    <source>
        <strain evidence="15 16">CBS 175.51</strain>
    </source>
</reference>
<dbReference type="Gene3D" id="3.40.50.720">
    <property type="entry name" value="NAD(P)-binding Rossmann-like Domain"/>
    <property type="match status" value="1"/>
</dbReference>
<evidence type="ECO:0000256" key="14">
    <source>
        <dbReference type="SAM" id="Phobius"/>
    </source>
</evidence>
<comment type="similarity">
    <text evidence="12 13">Belongs to the short-chain dehydrogenases/reductases (SDR) family.</text>
</comment>
<evidence type="ECO:0000256" key="13">
    <source>
        <dbReference type="RuleBase" id="RU000363"/>
    </source>
</evidence>
<evidence type="ECO:0000256" key="4">
    <source>
        <dbReference type="ARBA" id="ARBA00022824"/>
    </source>
</evidence>
<dbReference type="PIRSF" id="PIRSF000126">
    <property type="entry name" value="11-beta-HSD1"/>
    <property type="match status" value="1"/>
</dbReference>
<dbReference type="PRINTS" id="PR00080">
    <property type="entry name" value="SDRFAMILY"/>
</dbReference>
<evidence type="ECO:0000256" key="9">
    <source>
        <dbReference type="ARBA" id="ARBA00023098"/>
    </source>
</evidence>